<dbReference type="GO" id="GO:0006535">
    <property type="term" value="P:cysteine biosynthetic process from serine"/>
    <property type="evidence" value="ECO:0007669"/>
    <property type="project" value="UniProtKB-UniRule"/>
</dbReference>
<evidence type="ECO:0000256" key="3">
    <source>
        <dbReference type="ARBA" id="ARBA00007103"/>
    </source>
</evidence>
<dbReference type="NCBIfam" id="TIGR01136">
    <property type="entry name" value="cysKM"/>
    <property type="match status" value="1"/>
</dbReference>
<keyword evidence="16" id="KW-1185">Reference proteome</keyword>
<gene>
    <name evidence="15" type="ORF">EDD34_2959</name>
</gene>
<dbReference type="InterPro" id="IPR036052">
    <property type="entry name" value="TrpB-like_PALP_sf"/>
</dbReference>
<dbReference type="PANTHER" id="PTHR10314">
    <property type="entry name" value="CYSTATHIONINE BETA-SYNTHASE"/>
    <property type="match status" value="1"/>
</dbReference>
<keyword evidence="5 12" id="KW-0808">Transferase</keyword>
<keyword evidence="7 12" id="KW-0198">Cysteine biosynthesis</keyword>
<evidence type="ECO:0000256" key="9">
    <source>
        <dbReference type="ARBA" id="ARBA00053442"/>
    </source>
</evidence>
<comment type="function">
    <text evidence="9">Catalyzes the conversion of O-acetylserine (OAS) to cysteine through the elimination of acetate and addition of hydrogen sulfide.</text>
</comment>
<evidence type="ECO:0000256" key="11">
    <source>
        <dbReference type="PIRSR" id="PIRSR605856-51"/>
    </source>
</evidence>
<evidence type="ECO:0000256" key="12">
    <source>
        <dbReference type="RuleBase" id="RU003985"/>
    </source>
</evidence>
<proteinExistence type="inferred from homology"/>
<dbReference type="GO" id="GO:0004124">
    <property type="term" value="F:cysteine synthase activity"/>
    <property type="evidence" value="ECO:0007669"/>
    <property type="project" value="UniProtKB-UniRule"/>
</dbReference>
<keyword evidence="6 10" id="KW-0663">Pyridoxal phosphate</keyword>
<dbReference type="FunFam" id="3.40.50.1100:FF:000067">
    <property type="entry name" value="Cysteine synthase"/>
    <property type="match status" value="1"/>
</dbReference>
<dbReference type="Pfam" id="PF00291">
    <property type="entry name" value="PALP"/>
    <property type="match status" value="1"/>
</dbReference>
<evidence type="ECO:0000256" key="6">
    <source>
        <dbReference type="ARBA" id="ARBA00022898"/>
    </source>
</evidence>
<dbReference type="InterPro" id="IPR050214">
    <property type="entry name" value="Cys_Synth/Cystath_Beta-Synth"/>
</dbReference>
<comment type="caution">
    <text evidence="15">The sequence shown here is derived from an EMBL/GenBank/DDBJ whole genome shotgun (WGS) entry which is preliminary data.</text>
</comment>
<organism evidence="15 16">
    <name type="scientific">Myceligenerans xiligouense</name>
    <dbReference type="NCBI Taxonomy" id="253184"/>
    <lineage>
        <taxon>Bacteria</taxon>
        <taxon>Bacillati</taxon>
        <taxon>Actinomycetota</taxon>
        <taxon>Actinomycetes</taxon>
        <taxon>Micrococcales</taxon>
        <taxon>Promicromonosporaceae</taxon>
        <taxon>Myceligenerans</taxon>
    </lineage>
</organism>
<feature type="binding site" evidence="10">
    <location>
        <begin position="210"/>
        <end position="214"/>
    </location>
    <ligand>
        <name>pyridoxal 5'-phosphate</name>
        <dbReference type="ChEBI" id="CHEBI:597326"/>
    </ligand>
</feature>
<dbReference type="GO" id="GO:0005737">
    <property type="term" value="C:cytoplasm"/>
    <property type="evidence" value="ECO:0007669"/>
    <property type="project" value="UniProtKB-ARBA"/>
</dbReference>
<dbReference type="NCBIfam" id="TIGR01139">
    <property type="entry name" value="cysK"/>
    <property type="match status" value="1"/>
</dbReference>
<dbReference type="EC" id="2.5.1.47" evidence="12"/>
<evidence type="ECO:0000313" key="16">
    <source>
        <dbReference type="Proteomes" id="UP000280501"/>
    </source>
</evidence>
<dbReference type="PROSITE" id="PS00901">
    <property type="entry name" value="CYS_SYNTHASE"/>
    <property type="match status" value="1"/>
</dbReference>
<evidence type="ECO:0000259" key="14">
    <source>
        <dbReference type="Pfam" id="PF00291"/>
    </source>
</evidence>
<dbReference type="SUPFAM" id="SSF53686">
    <property type="entry name" value="Tryptophan synthase beta subunit-like PLP-dependent enzymes"/>
    <property type="match status" value="1"/>
</dbReference>
<evidence type="ECO:0000256" key="1">
    <source>
        <dbReference type="ARBA" id="ARBA00001933"/>
    </source>
</evidence>
<evidence type="ECO:0000256" key="2">
    <source>
        <dbReference type="ARBA" id="ARBA00004962"/>
    </source>
</evidence>
<feature type="binding site" evidence="10">
    <location>
        <position position="298"/>
    </location>
    <ligand>
        <name>pyridoxal 5'-phosphate</name>
        <dbReference type="ChEBI" id="CHEBI:597326"/>
    </ligand>
</feature>
<evidence type="ECO:0000256" key="4">
    <source>
        <dbReference type="ARBA" id="ARBA00022605"/>
    </source>
</evidence>
<dbReference type="InterPro" id="IPR005856">
    <property type="entry name" value="Cys_synth"/>
</dbReference>
<name>A0A3N4YRW4_9MICO</name>
<dbReference type="InterPro" id="IPR001216">
    <property type="entry name" value="P-phosphate_BS"/>
</dbReference>
<comment type="catalytic activity">
    <reaction evidence="8 12">
        <text>O-acetyl-L-serine + hydrogen sulfide = L-cysteine + acetate</text>
        <dbReference type="Rhea" id="RHEA:14829"/>
        <dbReference type="ChEBI" id="CHEBI:29919"/>
        <dbReference type="ChEBI" id="CHEBI:30089"/>
        <dbReference type="ChEBI" id="CHEBI:35235"/>
        <dbReference type="ChEBI" id="CHEBI:58340"/>
        <dbReference type="EC" id="2.5.1.47"/>
    </reaction>
</comment>
<dbReference type="AlphaFoldDB" id="A0A3N4YRW4"/>
<evidence type="ECO:0000256" key="7">
    <source>
        <dbReference type="ARBA" id="ARBA00023192"/>
    </source>
</evidence>
<evidence type="ECO:0000256" key="8">
    <source>
        <dbReference type="ARBA" id="ARBA00047931"/>
    </source>
</evidence>
<comment type="pathway">
    <text evidence="2">Amino-acid biosynthesis; L-cysteine biosynthesis; L-cysteine from L-serine: step 2/2.</text>
</comment>
<comment type="similarity">
    <text evidence="3 12">Belongs to the cysteine synthase/cystathionine beta-synthase family.</text>
</comment>
<evidence type="ECO:0000256" key="13">
    <source>
        <dbReference type="SAM" id="MobiDB-lite"/>
    </source>
</evidence>
<evidence type="ECO:0000256" key="10">
    <source>
        <dbReference type="PIRSR" id="PIRSR605856-50"/>
    </source>
</evidence>
<dbReference type="InterPro" id="IPR001926">
    <property type="entry name" value="TrpB-like_PALP"/>
</dbReference>
<evidence type="ECO:0000313" key="15">
    <source>
        <dbReference type="EMBL" id="RPF22306.1"/>
    </source>
</evidence>
<feature type="modified residue" description="N6-(pyridoxal phosphate)lysine" evidence="11">
    <location>
        <position position="76"/>
    </location>
</feature>
<dbReference type="Gene3D" id="3.40.50.1100">
    <property type="match status" value="2"/>
</dbReference>
<accession>A0A3N4YRW4</accession>
<feature type="domain" description="Tryptophan synthase beta chain-like PALP" evidence="14">
    <location>
        <begin position="40"/>
        <end position="325"/>
    </location>
</feature>
<evidence type="ECO:0000256" key="5">
    <source>
        <dbReference type="ARBA" id="ARBA00022679"/>
    </source>
</evidence>
<feature type="binding site" evidence="10">
    <location>
        <position position="106"/>
    </location>
    <ligand>
        <name>pyridoxal 5'-phosphate</name>
        <dbReference type="ChEBI" id="CHEBI:597326"/>
    </ligand>
</feature>
<sequence>MHEVHGQRHAPALAVEQNHPQPLDDTKERDTMARIYDDATKLIGNTPLVKLNRLTEGLEATVLAKLEFYNPASSVKDRIGVSIIDAAEASGELKEGGTIVEGTSGNTGIALAWVGAARGYKVVLAMPETMSKERRALLRGYGAELVLTPGSEGMKGAVAAAEKIAAERPGAVLARQFANEANPKIHRETTAEEIWADTDGAVDVVVAGIGTGGTITGVGQVLKERKPDVRIVAVEPEESPILNGGDPGPHKIQGIGANFVPEILDTTVYDEVIDVNAATSVEFARRAAREEGLLVGISSGAALSAALEVAKRPENAGKTIVVIIPSFGERYLSTLLFEGLVD</sequence>
<dbReference type="InterPro" id="IPR005859">
    <property type="entry name" value="CysK"/>
</dbReference>
<dbReference type="Proteomes" id="UP000280501">
    <property type="component" value="Unassembled WGS sequence"/>
</dbReference>
<dbReference type="CDD" id="cd01561">
    <property type="entry name" value="CBS_like"/>
    <property type="match status" value="1"/>
</dbReference>
<protein>
    <recommendedName>
        <fullName evidence="12">Cysteine synthase</fullName>
        <ecNumber evidence="12">2.5.1.47</ecNumber>
    </recommendedName>
</protein>
<reference evidence="15 16" key="1">
    <citation type="submission" date="2018-11" db="EMBL/GenBank/DDBJ databases">
        <title>Sequencing the genomes of 1000 actinobacteria strains.</title>
        <authorList>
            <person name="Klenk H.-P."/>
        </authorList>
    </citation>
    <scope>NUCLEOTIDE SEQUENCE [LARGE SCALE GENOMIC DNA]</scope>
    <source>
        <strain evidence="15 16">DSM 15700</strain>
    </source>
</reference>
<feature type="region of interest" description="Disordered" evidence="13">
    <location>
        <begin position="1"/>
        <end position="25"/>
    </location>
</feature>
<keyword evidence="4 12" id="KW-0028">Amino-acid biosynthesis</keyword>
<comment type="cofactor">
    <cofactor evidence="1 10 12">
        <name>pyridoxal 5'-phosphate</name>
        <dbReference type="ChEBI" id="CHEBI:597326"/>
    </cofactor>
</comment>
<dbReference type="EMBL" id="RKQZ01000001">
    <property type="protein sequence ID" value="RPF22306.1"/>
    <property type="molecule type" value="Genomic_DNA"/>
</dbReference>